<dbReference type="Gene3D" id="3.30.450.60">
    <property type="match status" value="1"/>
</dbReference>
<dbReference type="InterPro" id="IPR028565">
    <property type="entry name" value="MHD"/>
</dbReference>
<keyword evidence="14" id="KW-1185">Reference proteome</keyword>
<dbReference type="InterPro" id="IPR027059">
    <property type="entry name" value="Coatomer_dsu"/>
</dbReference>
<dbReference type="SUPFAM" id="SSF49447">
    <property type="entry name" value="Second domain of Mu2 adaptin subunit (ap50) of ap2 adaptor"/>
    <property type="match status" value="1"/>
</dbReference>
<evidence type="ECO:0000256" key="2">
    <source>
        <dbReference type="ARBA" id="ARBA00010516"/>
    </source>
</evidence>
<dbReference type="FunFam" id="2.60.40.1170:FF:000007">
    <property type="entry name" value="Coatomer subunit delta"/>
    <property type="match status" value="1"/>
</dbReference>
<comment type="subcellular location">
    <subcellularLocation>
        <location evidence="11">Cytoplasm</location>
    </subcellularLocation>
    <subcellularLocation>
        <location evidence="1 11">Golgi apparatus membrane</location>
        <topology evidence="1 11">Peripheral membrane protein</topology>
        <orientation evidence="1 11">Cytoplasmic side</orientation>
    </subcellularLocation>
    <subcellularLocation>
        <location evidence="11">Cytoplasmic vesicle</location>
        <location evidence="11">COPI-coated vesicle membrane</location>
        <topology evidence="11">Peripheral membrane protein</topology>
        <orientation evidence="11">Cytoplasmic side</orientation>
    </subcellularLocation>
</comment>
<keyword evidence="8 11" id="KW-0333">Golgi apparatus</keyword>
<dbReference type="InterPro" id="IPR011012">
    <property type="entry name" value="Longin-like_dom_sf"/>
</dbReference>
<evidence type="ECO:0000313" key="13">
    <source>
        <dbReference type="EMBL" id="VBB29080.1"/>
    </source>
</evidence>
<dbReference type="Proteomes" id="UP000276991">
    <property type="component" value="Unassembled WGS sequence"/>
</dbReference>
<dbReference type="Pfam" id="PF00928">
    <property type="entry name" value="Adap_comp_sub"/>
    <property type="match status" value="1"/>
</dbReference>
<keyword evidence="9 11" id="KW-0472">Membrane</keyword>
<proteinExistence type="inferred from homology"/>
<dbReference type="InterPro" id="IPR036168">
    <property type="entry name" value="AP2_Mu_C_sf"/>
</dbReference>
<evidence type="ECO:0000256" key="6">
    <source>
        <dbReference type="ARBA" id="ARBA00022892"/>
    </source>
</evidence>
<dbReference type="GO" id="GO:0030126">
    <property type="term" value="C:COPI vesicle coat"/>
    <property type="evidence" value="ECO:0007669"/>
    <property type="project" value="UniProtKB-UniRule"/>
</dbReference>
<evidence type="ECO:0000259" key="12">
    <source>
        <dbReference type="PROSITE" id="PS51072"/>
    </source>
</evidence>
<dbReference type="CDD" id="cd14830">
    <property type="entry name" value="Delta_COP_N"/>
    <property type="match status" value="1"/>
</dbReference>
<dbReference type="GO" id="GO:0006888">
    <property type="term" value="P:endoplasmic reticulum to Golgi vesicle-mediated transport"/>
    <property type="evidence" value="ECO:0007669"/>
    <property type="project" value="TreeGrafter"/>
</dbReference>
<evidence type="ECO:0000256" key="11">
    <source>
        <dbReference type="RuleBase" id="RU366052"/>
    </source>
</evidence>
<evidence type="ECO:0000256" key="7">
    <source>
        <dbReference type="ARBA" id="ARBA00022927"/>
    </source>
</evidence>
<keyword evidence="6 11" id="KW-0931">ER-Golgi transport</keyword>
<dbReference type="AlphaFoldDB" id="A0A498SAL4"/>
<dbReference type="SUPFAM" id="SSF64356">
    <property type="entry name" value="SNARE-like"/>
    <property type="match status" value="1"/>
</dbReference>
<keyword evidence="5 11" id="KW-0963">Cytoplasm</keyword>
<accession>A0A498SAL4</accession>
<name>A0A498SAL4_ACAVI</name>
<dbReference type="PANTHER" id="PTHR10121:SF0">
    <property type="entry name" value="COATOMER SUBUNIT DELTA"/>
    <property type="match status" value="1"/>
</dbReference>
<dbReference type="OrthoDB" id="5841824at2759"/>
<evidence type="ECO:0000256" key="1">
    <source>
        <dbReference type="ARBA" id="ARBA00004255"/>
    </source>
</evidence>
<organism evidence="13 14">
    <name type="scientific">Acanthocheilonema viteae</name>
    <name type="common">Filarial nematode worm</name>
    <name type="synonym">Dipetalonema viteae</name>
    <dbReference type="NCBI Taxonomy" id="6277"/>
    <lineage>
        <taxon>Eukaryota</taxon>
        <taxon>Metazoa</taxon>
        <taxon>Ecdysozoa</taxon>
        <taxon>Nematoda</taxon>
        <taxon>Chromadorea</taxon>
        <taxon>Rhabditida</taxon>
        <taxon>Spirurina</taxon>
        <taxon>Spiruromorpha</taxon>
        <taxon>Filarioidea</taxon>
        <taxon>Onchocercidae</taxon>
        <taxon>Acanthocheilonema</taxon>
    </lineage>
</organism>
<dbReference type="CDD" id="cd09254">
    <property type="entry name" value="AP_delta-COPI_MHD"/>
    <property type="match status" value="1"/>
</dbReference>
<dbReference type="FunFam" id="3.30.450.60:FF:000003">
    <property type="entry name" value="Coatomer subunit delta"/>
    <property type="match status" value="1"/>
</dbReference>
<protein>
    <recommendedName>
        <fullName evidence="11">Coatomer subunit delta</fullName>
    </recommendedName>
</protein>
<reference evidence="13 14" key="1">
    <citation type="submission" date="2018-08" db="EMBL/GenBank/DDBJ databases">
        <authorList>
            <person name="Laetsch R D."/>
            <person name="Stevens L."/>
            <person name="Kumar S."/>
            <person name="Blaxter L. M."/>
        </authorList>
    </citation>
    <scope>NUCLEOTIDE SEQUENCE [LARGE SCALE GENOMIC DNA]</scope>
</reference>
<dbReference type="GO" id="GO:0015031">
    <property type="term" value="P:protein transport"/>
    <property type="evidence" value="ECO:0007669"/>
    <property type="project" value="UniProtKB-KW"/>
</dbReference>
<evidence type="ECO:0000256" key="9">
    <source>
        <dbReference type="ARBA" id="ARBA00023136"/>
    </source>
</evidence>
<dbReference type="GO" id="GO:0051645">
    <property type="term" value="P:Golgi localization"/>
    <property type="evidence" value="ECO:0007669"/>
    <property type="project" value="TreeGrafter"/>
</dbReference>
<evidence type="ECO:0000256" key="5">
    <source>
        <dbReference type="ARBA" id="ARBA00022490"/>
    </source>
</evidence>
<keyword evidence="10" id="KW-0968">Cytoplasmic vesicle</keyword>
<comment type="similarity">
    <text evidence="2 11">Belongs to the adaptor complexes medium subunit family. Delta-COP subfamily.</text>
</comment>
<dbReference type="STRING" id="6277.A0A498SAL4"/>
<comment type="subunit">
    <text evidence="3 11">Oligomeric complex that consists of at least the alpha, beta, beta', gamma, delta, epsilon and zeta subunits.</text>
</comment>
<keyword evidence="7 11" id="KW-0653">Protein transport</keyword>
<gene>
    <name evidence="13" type="ORF">NAV_LOCUS3888</name>
</gene>
<feature type="domain" description="MHD" evidence="12">
    <location>
        <begin position="277"/>
        <end position="521"/>
    </location>
</feature>
<dbReference type="EMBL" id="UPTC01000531">
    <property type="protein sequence ID" value="VBB29080.1"/>
    <property type="molecule type" value="Genomic_DNA"/>
</dbReference>
<sequence>MVLIGAAIITRTGKPLLARVFISDMTKARLEGLLDAFPKLIASDKSQRQHTFIETDSVRYVFHPLDSVYVVLITTKASNILEDLETLRLFSRVIPEYCRSNDEKEMQANLFDLIFAFDEIVALGYRENVNLAQIRTFTEMDSHEERVFNQIKIAQERAANELMTQKAMELKKLKAEQRKSGRGLESSATAISSSSVPLTAVIDDTSVRLAVKPKAPATTRGSGKALKLGSKNTDDDQFLKQLRKEGQVVDTPLRASDIADATGRNASGIGSVFTTSHAPVHIKIEEKLSASVSRDGGLVSGEVLGSASLLINGPQFATVCVQISNNDKHGAQLQVHPNLDRKEWLQKSLLKLKSVQKPFPVNMDVGVLKWRLLLNSEEMLPISINCWPNENPDGCVVNIEYTLQAENMALNSVVIIIPLPPAAVPVISECEGTYEYVKSRSQLVWSLPVIDESNKTGSLEFSTPNGQANHFFPVTVRFSSTDLFCNMAVKSFRLVEETFMAENCVEVGLVTHINGSQVFLWLMEAREEKLFAAVMKEDMLKLGAWIHLSKIDLETSQIGSVMLVDTPPVKASIWTYTSGIEKTVLVETRVVFSPIEWAKKNDYEWFAYSLEFGRVGNFAFNKLLKLNSFQVRRDVVYKAVLIRIPSSKLGRYVIDTFGSLWSILPQVLVLCDDRNGFDKRPWSLPSSVYQSPVRSISSNNVDVFTSCDTLENNNPSNKSAERIFESLVSSNDCTSEAEDPSLNQDLCSQPVMYLGVVILREPQYSIIWSKMHGFVAVCATADLVLKPSNWVEYDCIKTDTELDVSYLAIYCVLSKQKPLVVETYEKSIICHTVIRVPNERKTQTDVGGTYFTMVCDILGDVLVPDIPVVHRCIRKNELKAKVLVKYDVNEKWPCTLFAAYENDVLKIIDWKQANMECKIIPEMDCSLDLKMSTHPQQRLPSAVQTVALLSMLKMSKERQDVKKSLTLSGCGENFDWLQLKKYTVGMKILTLPVTILVKMTSTYGILWHINRKLIIVPAEYLGNSAKLGAWMKAKVSPLTTTVVDLPYHFIVVRPLEEIESKLMIRKVGDVLQVRVHLEPGVESYVDIDGKLYLRKNSELGLVSIPSERPVCTYVSFLNFFKISQEWFMKKFRTWVTFMNSGLNGEPTWMVTRCQRLTEVDEDGNELSDQSDMAVGSKK</sequence>
<dbReference type="PANTHER" id="PTHR10121">
    <property type="entry name" value="COATOMER SUBUNIT DELTA"/>
    <property type="match status" value="1"/>
</dbReference>
<evidence type="ECO:0000256" key="8">
    <source>
        <dbReference type="ARBA" id="ARBA00023034"/>
    </source>
</evidence>
<evidence type="ECO:0000256" key="10">
    <source>
        <dbReference type="ARBA" id="ARBA00023329"/>
    </source>
</evidence>
<comment type="function">
    <text evidence="11">The coatomer is a cytosolic protein complex that binds to dilysine motifs and reversibly associates with Golgi non-clathrin-coated vesicles, which further mediate biosynthetic protein transport from the ER, via the Golgi up to the trans Golgi network.</text>
</comment>
<evidence type="ECO:0000256" key="3">
    <source>
        <dbReference type="ARBA" id="ARBA00011775"/>
    </source>
</evidence>
<evidence type="ECO:0000256" key="4">
    <source>
        <dbReference type="ARBA" id="ARBA00022448"/>
    </source>
</evidence>
<dbReference type="Gene3D" id="2.60.40.1170">
    <property type="entry name" value="Mu homology domain, subdomain B"/>
    <property type="match status" value="2"/>
</dbReference>
<dbReference type="GO" id="GO:0006890">
    <property type="term" value="P:retrograde vesicle-mediated transport, Golgi to endoplasmic reticulum"/>
    <property type="evidence" value="ECO:0007669"/>
    <property type="project" value="UniProtKB-UniRule"/>
</dbReference>
<evidence type="ECO:0000313" key="14">
    <source>
        <dbReference type="Proteomes" id="UP000276991"/>
    </source>
</evidence>
<dbReference type="GO" id="GO:0000139">
    <property type="term" value="C:Golgi membrane"/>
    <property type="evidence" value="ECO:0007669"/>
    <property type="project" value="UniProtKB-SubCell"/>
</dbReference>
<dbReference type="PROSITE" id="PS51072">
    <property type="entry name" value="MHD"/>
    <property type="match status" value="1"/>
</dbReference>
<keyword evidence="4 11" id="KW-0813">Transport</keyword>